<keyword evidence="1" id="KW-0732">Signal</keyword>
<organism evidence="3 4">
    <name type="scientific">Fibrella forsythiae</name>
    <dbReference type="NCBI Taxonomy" id="2817061"/>
    <lineage>
        <taxon>Bacteria</taxon>
        <taxon>Pseudomonadati</taxon>
        <taxon>Bacteroidota</taxon>
        <taxon>Cytophagia</taxon>
        <taxon>Cytophagales</taxon>
        <taxon>Spirosomataceae</taxon>
        <taxon>Fibrella</taxon>
    </lineage>
</organism>
<dbReference type="PANTHER" id="PTHR37299:SF1">
    <property type="entry name" value="STAGE 0 SPORULATION PROTEIN A HOMOLOG"/>
    <property type="match status" value="1"/>
</dbReference>
<dbReference type="Pfam" id="PF04397">
    <property type="entry name" value="LytTR"/>
    <property type="match status" value="1"/>
</dbReference>
<feature type="signal peptide" evidence="1">
    <location>
        <begin position="1"/>
        <end position="19"/>
    </location>
</feature>
<dbReference type="EMBL" id="JAFMYW010000019">
    <property type="protein sequence ID" value="MBO0953065.1"/>
    <property type="molecule type" value="Genomic_DNA"/>
</dbReference>
<dbReference type="Gene3D" id="2.40.50.1020">
    <property type="entry name" value="LytTr DNA-binding domain"/>
    <property type="match status" value="1"/>
</dbReference>
<keyword evidence="4" id="KW-1185">Reference proteome</keyword>
<protein>
    <submittedName>
        <fullName evidence="3">LytTR family transcriptional regulator</fullName>
    </submittedName>
</protein>
<reference evidence="3 4" key="1">
    <citation type="submission" date="2021-03" db="EMBL/GenBank/DDBJ databases">
        <title>Fibrella sp. HMF5405 genome sequencing and assembly.</title>
        <authorList>
            <person name="Kang H."/>
            <person name="Kim H."/>
            <person name="Bae S."/>
            <person name="Joh K."/>
        </authorList>
    </citation>
    <scope>NUCLEOTIDE SEQUENCE [LARGE SCALE GENOMIC DNA]</scope>
    <source>
        <strain evidence="3 4">HMF5405</strain>
    </source>
</reference>
<dbReference type="PANTHER" id="PTHR37299">
    <property type="entry name" value="TRANSCRIPTIONAL REGULATOR-RELATED"/>
    <property type="match status" value="1"/>
</dbReference>
<sequence>MLTACQVPVISLLSSQSLASPSAATCLELPLGNQLIRLALADIVRLEGAGNYTYIYTRDQRRYLSSKTLKRLELLLTDPVFCRVHKSSIINLAYLTEVNFGPAPHLCLAGSQPIAVSRRRLASTRRRVKKYHHQANGRLVVA</sequence>
<evidence type="ECO:0000313" key="4">
    <source>
        <dbReference type="Proteomes" id="UP000664628"/>
    </source>
</evidence>
<evidence type="ECO:0000256" key="1">
    <source>
        <dbReference type="SAM" id="SignalP"/>
    </source>
</evidence>
<evidence type="ECO:0000313" key="3">
    <source>
        <dbReference type="EMBL" id="MBO0953065.1"/>
    </source>
</evidence>
<name>A0ABS3JST6_9BACT</name>
<accession>A0ABS3JST6</accession>
<feature type="domain" description="HTH LytTR-type" evidence="2">
    <location>
        <begin position="27"/>
        <end position="130"/>
    </location>
</feature>
<comment type="caution">
    <text evidence="3">The sequence shown here is derived from an EMBL/GenBank/DDBJ whole genome shotgun (WGS) entry which is preliminary data.</text>
</comment>
<dbReference type="Proteomes" id="UP000664628">
    <property type="component" value="Unassembled WGS sequence"/>
</dbReference>
<evidence type="ECO:0000259" key="2">
    <source>
        <dbReference type="PROSITE" id="PS50930"/>
    </source>
</evidence>
<gene>
    <name evidence="3" type="ORF">J2I46_31115</name>
</gene>
<dbReference type="InterPro" id="IPR046947">
    <property type="entry name" value="LytR-like"/>
</dbReference>
<dbReference type="InterPro" id="IPR007492">
    <property type="entry name" value="LytTR_DNA-bd_dom"/>
</dbReference>
<dbReference type="PROSITE" id="PS50930">
    <property type="entry name" value="HTH_LYTTR"/>
    <property type="match status" value="1"/>
</dbReference>
<dbReference type="RefSeq" id="WP_207333017.1">
    <property type="nucleotide sequence ID" value="NZ_JAFMYW010000019.1"/>
</dbReference>
<feature type="chain" id="PRO_5047015270" evidence="1">
    <location>
        <begin position="20"/>
        <end position="142"/>
    </location>
</feature>
<dbReference type="SMART" id="SM00850">
    <property type="entry name" value="LytTR"/>
    <property type="match status" value="1"/>
</dbReference>
<proteinExistence type="predicted"/>